<dbReference type="GO" id="GO:0070417">
    <property type="term" value="P:cellular response to cold"/>
    <property type="evidence" value="ECO:0007669"/>
    <property type="project" value="InterPro"/>
</dbReference>
<dbReference type="InterPro" id="IPR027417">
    <property type="entry name" value="P-loop_NTPase"/>
</dbReference>
<evidence type="ECO:0000256" key="7">
    <source>
        <dbReference type="ARBA" id="ARBA00022840"/>
    </source>
</evidence>
<keyword evidence="9" id="KW-0346">Stress response</keyword>
<evidence type="ECO:0000256" key="3">
    <source>
        <dbReference type="ARBA" id="ARBA00022490"/>
    </source>
</evidence>
<dbReference type="PROSITE" id="PS51194">
    <property type="entry name" value="HELICASE_CTER"/>
    <property type="match status" value="1"/>
</dbReference>
<dbReference type="GO" id="GO:0005829">
    <property type="term" value="C:cytosol"/>
    <property type="evidence" value="ECO:0007669"/>
    <property type="project" value="TreeGrafter"/>
</dbReference>
<keyword evidence="4" id="KW-0547">Nucleotide-binding</keyword>
<dbReference type="PROSITE" id="PS51195">
    <property type="entry name" value="Q_MOTIF"/>
    <property type="match status" value="1"/>
</dbReference>
<dbReference type="InterPro" id="IPR000629">
    <property type="entry name" value="RNA-helicase_DEAD-box_CS"/>
</dbReference>
<dbReference type="PROSITE" id="PS51192">
    <property type="entry name" value="HELICASE_ATP_BIND_1"/>
    <property type="match status" value="1"/>
</dbReference>
<dbReference type="InterPro" id="IPR044742">
    <property type="entry name" value="DEAD/DEAH_RhlB"/>
</dbReference>
<comment type="subcellular location">
    <subcellularLocation>
        <location evidence="1">Cytoplasm</location>
    </subcellularLocation>
</comment>
<dbReference type="Pfam" id="PF00271">
    <property type="entry name" value="Helicase_C"/>
    <property type="match status" value="1"/>
</dbReference>
<dbReference type="InterPro" id="IPR005580">
    <property type="entry name" value="DbpA/CsdA_RNA-bd_dom"/>
</dbReference>
<dbReference type="GO" id="GO:0000027">
    <property type="term" value="P:ribosomal large subunit assembly"/>
    <property type="evidence" value="ECO:0007669"/>
    <property type="project" value="InterPro"/>
</dbReference>
<feature type="domain" description="Helicase C-terminal" evidence="12">
    <location>
        <begin position="239"/>
        <end position="390"/>
    </location>
</feature>
<dbReference type="AlphaFoldDB" id="A0A3B1CHH1"/>
<keyword evidence="8" id="KW-0694">RNA-binding</keyword>
<dbReference type="Pfam" id="PF03880">
    <property type="entry name" value="DbpA"/>
    <property type="match status" value="1"/>
</dbReference>
<keyword evidence="6 14" id="KW-0347">Helicase</keyword>
<evidence type="ECO:0000313" key="14">
    <source>
        <dbReference type="EMBL" id="VAX26021.1"/>
    </source>
</evidence>
<evidence type="ECO:0000256" key="9">
    <source>
        <dbReference type="ARBA" id="ARBA00023016"/>
    </source>
</evidence>
<dbReference type="Gene3D" id="3.30.70.330">
    <property type="match status" value="1"/>
</dbReference>
<dbReference type="PANTHER" id="PTHR47963">
    <property type="entry name" value="DEAD-BOX ATP-DEPENDENT RNA HELICASE 47, MITOCHONDRIAL"/>
    <property type="match status" value="1"/>
</dbReference>
<dbReference type="PROSITE" id="PS00039">
    <property type="entry name" value="DEAD_ATP_HELICASE"/>
    <property type="match status" value="1"/>
</dbReference>
<reference evidence="14" key="1">
    <citation type="submission" date="2018-06" db="EMBL/GenBank/DDBJ databases">
        <authorList>
            <person name="Zhirakovskaya E."/>
        </authorList>
    </citation>
    <scope>NUCLEOTIDE SEQUENCE</scope>
</reference>
<evidence type="ECO:0000256" key="10">
    <source>
        <dbReference type="ARBA" id="ARBA00047984"/>
    </source>
</evidence>
<evidence type="ECO:0000259" key="13">
    <source>
        <dbReference type="PROSITE" id="PS51195"/>
    </source>
</evidence>
<keyword evidence="5 14" id="KW-0378">Hydrolase</keyword>
<name>A0A3B1CHH1_9ZZZZ</name>
<dbReference type="GO" id="GO:0005524">
    <property type="term" value="F:ATP binding"/>
    <property type="evidence" value="ECO:0007669"/>
    <property type="project" value="UniProtKB-KW"/>
</dbReference>
<dbReference type="InterPro" id="IPR011545">
    <property type="entry name" value="DEAD/DEAH_box_helicase_dom"/>
</dbReference>
<gene>
    <name evidence="14" type="ORF">MNBD_NITROSPIRAE01-1777</name>
</gene>
<accession>A0A3B1CHH1</accession>
<dbReference type="InterPro" id="IPR012677">
    <property type="entry name" value="Nucleotide-bd_a/b_plait_sf"/>
</dbReference>
<dbReference type="GO" id="GO:0016887">
    <property type="term" value="F:ATP hydrolysis activity"/>
    <property type="evidence" value="ECO:0007669"/>
    <property type="project" value="RHEA"/>
</dbReference>
<dbReference type="PANTHER" id="PTHR47963:SF8">
    <property type="entry name" value="ATP-DEPENDENT RNA HELICASE DEAD"/>
    <property type="match status" value="1"/>
</dbReference>
<dbReference type="InterPro" id="IPR001650">
    <property type="entry name" value="Helicase_C-like"/>
</dbReference>
<dbReference type="SMART" id="SM00490">
    <property type="entry name" value="HELICc"/>
    <property type="match status" value="1"/>
</dbReference>
<dbReference type="CDD" id="cd12499">
    <property type="entry name" value="RRM_EcCsdA_like"/>
    <property type="match status" value="1"/>
</dbReference>
<dbReference type="Pfam" id="PF25399">
    <property type="entry name" value="DeaD_dimer"/>
    <property type="match status" value="1"/>
</dbReference>
<sequence>MLIEPSVTPEVQVRFEDFDLIPPVFKALSDVGYESPSPIQAAMIPHMLAGKDVVGQAHTGTGKTAAFALPLLSMIDVSNRNPQVLVLAPTRELAIQVAESFKTYAAHIKGFNILPIYGGQEYQGQLRQLKRGAHVIVGTPGRVIDHLKRSTMDLSYLRCLVLDEADEMLRMGFIDDVEWILEKTPEKRQIALFSATMPSRIRHIAQRYLESPVEVTIKTRTTTATTIRQRYWMVSGLHKLDALTRILEAETYDGILIFVRTKTATVELAERLQTRGYAASALNGDIPQAGRERTIAQLKSGKIDLLVATDVAARGLDVERISHVINYEIPYDTEAYVHRIGRTGRAGRTGEAILFASPRERRLLKEIERATKQKIELMTLPSPKDIQNIRVARFKQQITDVLGCAEDLSFYRTLVDQYREEHAVSDLDIAAALVKLAQKDRPLLMKVKPISEKRPDFESVPRRLKLASKREPGRFREVPEDMERFRIEVGHQDGVQPGNIVGAITNEAGLRSKNIGHIKIYTDYSTVDLPKGMPPSTFSVLKECWVSGRQLNISRFGKTVPKEKGKVRRFMKAKSKATRGH</sequence>
<keyword evidence="7" id="KW-0067">ATP-binding</keyword>
<comment type="catalytic activity">
    <reaction evidence="10">
        <text>ATP + H2O = ADP + phosphate + H(+)</text>
        <dbReference type="Rhea" id="RHEA:13065"/>
        <dbReference type="ChEBI" id="CHEBI:15377"/>
        <dbReference type="ChEBI" id="CHEBI:15378"/>
        <dbReference type="ChEBI" id="CHEBI:30616"/>
        <dbReference type="ChEBI" id="CHEBI:43474"/>
        <dbReference type="ChEBI" id="CHEBI:456216"/>
        <dbReference type="EC" id="3.6.4.13"/>
    </reaction>
</comment>
<dbReference type="FunFam" id="3.30.70.330:FF:000068">
    <property type="entry name" value="ATP-dependent RNA helicase DeaD"/>
    <property type="match status" value="1"/>
</dbReference>
<evidence type="ECO:0000259" key="12">
    <source>
        <dbReference type="PROSITE" id="PS51194"/>
    </source>
</evidence>
<dbReference type="CDD" id="cd18787">
    <property type="entry name" value="SF2_C_DEAD"/>
    <property type="match status" value="1"/>
</dbReference>
<protein>
    <recommendedName>
        <fullName evidence="2">RNA helicase</fullName>
        <ecNumber evidence="2">3.6.4.13</ecNumber>
    </recommendedName>
</protein>
<dbReference type="GO" id="GO:0033592">
    <property type="term" value="F:RNA strand annealing activity"/>
    <property type="evidence" value="ECO:0007669"/>
    <property type="project" value="TreeGrafter"/>
</dbReference>
<dbReference type="Pfam" id="PF00270">
    <property type="entry name" value="DEAD"/>
    <property type="match status" value="1"/>
</dbReference>
<dbReference type="InterPro" id="IPR050547">
    <property type="entry name" value="DEAD_box_RNA_helicases"/>
</dbReference>
<evidence type="ECO:0000256" key="8">
    <source>
        <dbReference type="ARBA" id="ARBA00022884"/>
    </source>
</evidence>
<dbReference type="InterPro" id="IPR014001">
    <property type="entry name" value="Helicase_ATP-bd"/>
</dbReference>
<dbReference type="FunFam" id="3.40.50.300:FF:000108">
    <property type="entry name" value="ATP-dependent RNA helicase RhlE"/>
    <property type="match status" value="1"/>
</dbReference>
<dbReference type="InterPro" id="IPR014014">
    <property type="entry name" value="RNA_helicase_DEAD_Q_motif"/>
</dbReference>
<proteinExistence type="inferred from homology"/>
<dbReference type="InterPro" id="IPR028618">
    <property type="entry name" value="DEAD_helicase_DeaD"/>
</dbReference>
<evidence type="ECO:0000256" key="6">
    <source>
        <dbReference type="ARBA" id="ARBA00022806"/>
    </source>
</evidence>
<dbReference type="SMART" id="SM00487">
    <property type="entry name" value="DEXDc"/>
    <property type="match status" value="1"/>
</dbReference>
<dbReference type="EMBL" id="UOGF01000006">
    <property type="protein sequence ID" value="VAX26021.1"/>
    <property type="molecule type" value="Genomic_DNA"/>
</dbReference>
<dbReference type="Gene3D" id="3.40.50.300">
    <property type="entry name" value="P-loop containing nucleotide triphosphate hydrolases"/>
    <property type="match status" value="2"/>
</dbReference>
<keyword evidence="3" id="KW-0963">Cytoplasm</keyword>
<feature type="domain" description="DEAD-box RNA helicase Q" evidence="13">
    <location>
        <begin position="13"/>
        <end position="41"/>
    </location>
</feature>
<dbReference type="GO" id="GO:0005840">
    <property type="term" value="C:ribosome"/>
    <property type="evidence" value="ECO:0007669"/>
    <property type="project" value="TreeGrafter"/>
</dbReference>
<dbReference type="HAMAP" id="MF_00964">
    <property type="entry name" value="DEAD_helicase_DeaD"/>
    <property type="match status" value="1"/>
</dbReference>
<organism evidence="14">
    <name type="scientific">hydrothermal vent metagenome</name>
    <dbReference type="NCBI Taxonomy" id="652676"/>
    <lineage>
        <taxon>unclassified sequences</taxon>
        <taxon>metagenomes</taxon>
        <taxon>ecological metagenomes</taxon>
    </lineage>
</organism>
<dbReference type="SUPFAM" id="SSF52540">
    <property type="entry name" value="P-loop containing nucleoside triphosphate hydrolases"/>
    <property type="match status" value="1"/>
</dbReference>
<dbReference type="EC" id="3.6.4.13" evidence="2"/>
<evidence type="ECO:0000259" key="11">
    <source>
        <dbReference type="PROSITE" id="PS51192"/>
    </source>
</evidence>
<feature type="domain" description="Helicase ATP-binding" evidence="11">
    <location>
        <begin position="44"/>
        <end position="215"/>
    </location>
</feature>
<dbReference type="GO" id="GO:0003724">
    <property type="term" value="F:RNA helicase activity"/>
    <property type="evidence" value="ECO:0007669"/>
    <property type="project" value="UniProtKB-EC"/>
</dbReference>
<dbReference type="InterPro" id="IPR034415">
    <property type="entry name" value="CsdA_RRM"/>
</dbReference>
<dbReference type="CDD" id="cd00268">
    <property type="entry name" value="DEADc"/>
    <property type="match status" value="1"/>
</dbReference>
<evidence type="ECO:0000256" key="5">
    <source>
        <dbReference type="ARBA" id="ARBA00022801"/>
    </source>
</evidence>
<evidence type="ECO:0000256" key="4">
    <source>
        <dbReference type="ARBA" id="ARBA00022741"/>
    </source>
</evidence>
<evidence type="ECO:0000256" key="2">
    <source>
        <dbReference type="ARBA" id="ARBA00012552"/>
    </source>
</evidence>
<evidence type="ECO:0000256" key="1">
    <source>
        <dbReference type="ARBA" id="ARBA00004496"/>
    </source>
</evidence>
<dbReference type="InterPro" id="IPR057325">
    <property type="entry name" value="DeaD_dimer"/>
</dbReference>